<proteinExistence type="predicted"/>
<keyword evidence="3" id="KW-1185">Reference proteome</keyword>
<organism evidence="2 3">
    <name type="scientific">Cytobacillus depressus</name>
    <dbReference type="NCBI Taxonomy" id="1602942"/>
    <lineage>
        <taxon>Bacteria</taxon>
        <taxon>Bacillati</taxon>
        <taxon>Bacillota</taxon>
        <taxon>Bacilli</taxon>
        <taxon>Bacillales</taxon>
        <taxon>Bacillaceae</taxon>
        <taxon>Cytobacillus</taxon>
    </lineage>
</organism>
<dbReference type="Proteomes" id="UP000481030">
    <property type="component" value="Unassembled WGS sequence"/>
</dbReference>
<feature type="transmembrane region" description="Helical" evidence="1">
    <location>
        <begin position="105"/>
        <end position="128"/>
    </location>
</feature>
<protein>
    <submittedName>
        <fullName evidence="2">DUF3397 domain-containing protein</fullName>
    </submittedName>
</protein>
<dbReference type="InterPro" id="IPR016945">
    <property type="entry name" value="UCP030092"/>
</dbReference>
<reference evidence="2 3" key="1">
    <citation type="journal article" date="2016" name="Antonie Van Leeuwenhoek">
        <title>Bacillus depressus sp. nov., isolated from soil of a sunflower field.</title>
        <authorList>
            <person name="Wei X."/>
            <person name="Xin D."/>
            <person name="Xin Y."/>
            <person name="Zhang H."/>
            <person name="Wang T."/>
            <person name="Zhang J."/>
        </authorList>
    </citation>
    <scope>NUCLEOTIDE SEQUENCE [LARGE SCALE GENOMIC DNA]</scope>
    <source>
        <strain evidence="2 3">BZ1</strain>
    </source>
</reference>
<feature type="transmembrane region" description="Helical" evidence="1">
    <location>
        <begin position="6"/>
        <end position="26"/>
    </location>
</feature>
<dbReference type="AlphaFoldDB" id="A0A6L3V937"/>
<keyword evidence="1" id="KW-1133">Transmembrane helix</keyword>
<feature type="transmembrane region" description="Helical" evidence="1">
    <location>
        <begin position="38"/>
        <end position="58"/>
    </location>
</feature>
<dbReference type="RefSeq" id="WP_151534100.1">
    <property type="nucleotide sequence ID" value="NZ_WBOS01000002.1"/>
</dbReference>
<evidence type="ECO:0000313" key="2">
    <source>
        <dbReference type="EMBL" id="KAB2337408.1"/>
    </source>
</evidence>
<dbReference type="OrthoDB" id="2353183at2"/>
<sequence length="132" mass="15208">MSTFFSSIIAAFVMIPLLGYVLVFIICKQVTKQHKKAVHMALDVSTLLFIVSVHYLILAIWKQSFLWIIFLSLLIIAIIFVLLHWKIKNEINFALVIKGYWRFNFLLFFTAYVVLMMFGLIQSVNAFVAGGL</sequence>
<keyword evidence="1" id="KW-0812">Transmembrane</keyword>
<comment type="caution">
    <text evidence="2">The sequence shown here is derived from an EMBL/GenBank/DDBJ whole genome shotgun (WGS) entry which is preliminary data.</text>
</comment>
<keyword evidence="1" id="KW-0472">Membrane</keyword>
<name>A0A6L3V937_9BACI</name>
<dbReference type="PIRSF" id="PIRSF030092">
    <property type="entry name" value="UCP030092"/>
    <property type="match status" value="1"/>
</dbReference>
<dbReference type="Pfam" id="PF11877">
    <property type="entry name" value="DUF3397"/>
    <property type="match status" value="1"/>
</dbReference>
<dbReference type="EMBL" id="WBOS01000002">
    <property type="protein sequence ID" value="KAB2337408.1"/>
    <property type="molecule type" value="Genomic_DNA"/>
</dbReference>
<evidence type="ECO:0000256" key="1">
    <source>
        <dbReference type="SAM" id="Phobius"/>
    </source>
</evidence>
<dbReference type="InterPro" id="IPR024515">
    <property type="entry name" value="DUF3397"/>
</dbReference>
<feature type="transmembrane region" description="Helical" evidence="1">
    <location>
        <begin position="64"/>
        <end position="85"/>
    </location>
</feature>
<gene>
    <name evidence="2" type="ORF">F7731_07295</name>
</gene>
<accession>A0A6L3V937</accession>
<evidence type="ECO:0000313" key="3">
    <source>
        <dbReference type="Proteomes" id="UP000481030"/>
    </source>
</evidence>